<reference evidence="1" key="1">
    <citation type="submission" date="2023-07" db="EMBL/GenBank/DDBJ databases">
        <title>Black Yeasts Isolated from many extreme environments.</title>
        <authorList>
            <person name="Coleine C."/>
            <person name="Stajich J.E."/>
            <person name="Selbmann L."/>
        </authorList>
    </citation>
    <scope>NUCLEOTIDE SEQUENCE</scope>
    <source>
        <strain evidence="1">CCFEE 5714</strain>
    </source>
</reference>
<comment type="caution">
    <text evidence="1">The sequence shown here is derived from an EMBL/GenBank/DDBJ whole genome shotgun (WGS) entry which is preliminary data.</text>
</comment>
<evidence type="ECO:0000313" key="1">
    <source>
        <dbReference type="EMBL" id="KAK3726042.1"/>
    </source>
</evidence>
<organism evidence="1 2">
    <name type="scientific">Vermiconidia calcicola</name>
    <dbReference type="NCBI Taxonomy" id="1690605"/>
    <lineage>
        <taxon>Eukaryota</taxon>
        <taxon>Fungi</taxon>
        <taxon>Dikarya</taxon>
        <taxon>Ascomycota</taxon>
        <taxon>Pezizomycotina</taxon>
        <taxon>Dothideomycetes</taxon>
        <taxon>Dothideomycetidae</taxon>
        <taxon>Mycosphaerellales</taxon>
        <taxon>Extremaceae</taxon>
        <taxon>Vermiconidia</taxon>
    </lineage>
</organism>
<gene>
    <name evidence="1" type="ORF">LTR37_000190</name>
</gene>
<evidence type="ECO:0000313" key="2">
    <source>
        <dbReference type="Proteomes" id="UP001281147"/>
    </source>
</evidence>
<keyword evidence="2" id="KW-1185">Reference proteome</keyword>
<sequence length="280" mass="31121">MPNLLDSIQVLPPEDANEPEDIFASAPGLIFTDDTRNQHGDPGSIIVYRSARFGNIELETADPKGENERQLFGHYLWNAGIKMADLISNAEDVTWSVKGRRVLELGAGVGLCGIIATLAGATEVVVSDYPAPGVLANIRENIERAIRTDLEPEYSVEGHEWGDLDSAFAVKSVHHFDRILAADCFWMPLQHANLAQSMLHFLTMDPGGRVLAIAGFHTGRTKLASFFRVAEEEGLEVEEIYEEDAEGVRREWAKERDGGRENVTERKRWLVIAVLKRPES</sequence>
<dbReference type="EMBL" id="JAUTXU010000001">
    <property type="protein sequence ID" value="KAK3726042.1"/>
    <property type="molecule type" value="Genomic_DNA"/>
</dbReference>
<proteinExistence type="predicted"/>
<accession>A0ACC3NZC3</accession>
<dbReference type="Proteomes" id="UP001281147">
    <property type="component" value="Unassembled WGS sequence"/>
</dbReference>
<protein>
    <submittedName>
        <fullName evidence="1">Uncharacterized protein</fullName>
    </submittedName>
</protein>
<name>A0ACC3NZC3_9PEZI</name>